<evidence type="ECO:0000313" key="4">
    <source>
        <dbReference type="Proteomes" id="UP000176629"/>
    </source>
</evidence>
<feature type="domain" description="Pesticidal crystal protein Cry22Aa Ig-like" evidence="2">
    <location>
        <begin position="170"/>
        <end position="239"/>
    </location>
</feature>
<dbReference type="Pfam" id="PF16403">
    <property type="entry name" value="Bact_surface_Ig-like"/>
    <property type="match status" value="1"/>
</dbReference>
<evidence type="ECO:0000259" key="2">
    <source>
        <dbReference type="Pfam" id="PF16403"/>
    </source>
</evidence>
<name>A0A1F6XK06_9BACT</name>
<dbReference type="InterPro" id="IPR051588">
    <property type="entry name" value="Cobalamin_Transport"/>
</dbReference>
<dbReference type="InterPro" id="IPR013783">
    <property type="entry name" value="Ig-like_fold"/>
</dbReference>
<reference evidence="3 4" key="1">
    <citation type="journal article" date="2016" name="Nat. Commun.">
        <title>Thousands of microbial genomes shed light on interconnected biogeochemical processes in an aquifer system.</title>
        <authorList>
            <person name="Anantharaman K."/>
            <person name="Brown C.T."/>
            <person name="Hug L.A."/>
            <person name="Sharon I."/>
            <person name="Castelle C.J."/>
            <person name="Probst A.J."/>
            <person name="Thomas B.C."/>
            <person name="Singh A."/>
            <person name="Wilkins M.J."/>
            <person name="Karaoz U."/>
            <person name="Brodie E.L."/>
            <person name="Williams K.H."/>
            <person name="Hubbard S.S."/>
            <person name="Banfield J.F."/>
        </authorList>
    </citation>
    <scope>NUCLEOTIDE SEQUENCE [LARGE SCALE GENOMIC DNA]</scope>
</reference>
<evidence type="ECO:0000313" key="3">
    <source>
        <dbReference type="EMBL" id="OGI94494.1"/>
    </source>
</evidence>
<dbReference type="EMBL" id="MFUX01000022">
    <property type="protein sequence ID" value="OGI94494.1"/>
    <property type="molecule type" value="Genomic_DNA"/>
</dbReference>
<proteinExistence type="predicted"/>
<dbReference type="Gene3D" id="1.50.10.20">
    <property type="match status" value="1"/>
</dbReference>
<dbReference type="Gene3D" id="2.170.130.30">
    <property type="match status" value="1"/>
</dbReference>
<dbReference type="PANTHER" id="PTHR10559:SF18">
    <property type="entry name" value="TRANSCOBALAMIN II"/>
    <property type="match status" value="1"/>
</dbReference>
<dbReference type="CDD" id="cd00688">
    <property type="entry name" value="ISOPREN_C2_like"/>
    <property type="match status" value="1"/>
</dbReference>
<accession>A0A1F6XK06</accession>
<organism evidence="3 4">
    <name type="scientific">Candidatus Nomurabacteria bacterium RIFCSPLOWO2_01_FULL_40_18</name>
    <dbReference type="NCBI Taxonomy" id="1801773"/>
    <lineage>
        <taxon>Bacteria</taxon>
        <taxon>Candidatus Nomuraibacteriota</taxon>
    </lineage>
</organism>
<protein>
    <recommendedName>
        <fullName evidence="5">Pesticidal crystal protein Cry22Aa Ig-like domain-containing protein</fullName>
    </recommendedName>
</protein>
<dbReference type="SUPFAM" id="SSF48239">
    <property type="entry name" value="Terpenoid cyclases/Protein prenyltransferases"/>
    <property type="match status" value="1"/>
</dbReference>
<dbReference type="InterPro" id="IPR032179">
    <property type="entry name" value="Cry22Aa_Ig-like"/>
</dbReference>
<dbReference type="Pfam" id="PF13243">
    <property type="entry name" value="SQHop_cyclase_C"/>
    <property type="match status" value="1"/>
</dbReference>
<feature type="domain" description="Squalene cyclase C-terminal" evidence="1">
    <location>
        <begin position="367"/>
        <end position="448"/>
    </location>
</feature>
<evidence type="ECO:0000259" key="1">
    <source>
        <dbReference type="Pfam" id="PF13243"/>
    </source>
</evidence>
<dbReference type="InterPro" id="IPR008930">
    <property type="entry name" value="Terpenoid_cyclase/PrenylTrfase"/>
</dbReference>
<dbReference type="Proteomes" id="UP000176629">
    <property type="component" value="Unassembled WGS sequence"/>
</dbReference>
<dbReference type="Gene3D" id="2.60.40.10">
    <property type="entry name" value="Immunoglobulins"/>
    <property type="match status" value="1"/>
</dbReference>
<evidence type="ECO:0008006" key="5">
    <source>
        <dbReference type="Google" id="ProtNLM"/>
    </source>
</evidence>
<dbReference type="AlphaFoldDB" id="A0A1F6XK06"/>
<dbReference type="PANTHER" id="PTHR10559">
    <property type="entry name" value="TRANSCOBALAMIN-1/GASTRIC INTRINSIC FACTOR"/>
    <property type="match status" value="1"/>
</dbReference>
<sequence length="623" mass="66817">MFKKQRKLYIGIILLNFIFISFFTSLVFAEDTPLLIEKDIILKNGCVVKDTNAETHIFPKDDSPSEFLGICVLAEALEQGFISDLKLINDPNLGLYVQSINGIEPGNTEFWGLWRNGEFADCGIGCLPISEGDVLSLVLTDWIAETESAKIIFHITELASPLDTTPPIILLTGSNTINLNVGDTYTELGATATDDIDISVSVIISGSVDTATIGAYTIYYNARDTAGNIAIEVIRTVNVNRASGGGDNGGTTPPSFDIEKAVNYLKSMQDENGSFGDADLYTDWAAVAFGSANVNDSSKSSLLSYLSFHNDLSSLLTDNERRAMALLALGQNPYSFHEENYIEAIIESFDGTQLGDVHLDNDDIFGLIVLPQVGYKKSDEIISKIISFILSAQVSNGSWDNSVDMTAAAIQALEPFDSVSSVSEALAEAADYIEGKQNNDGGWGNVFSTSWVIQAESALDASWSKNGKNGIDYLAGEQVTDGAVLPLDETETNRIWATSYAVAATSEKPWSEIMNSVSKPGSENRGNNSSAPALTEPVSIIPATPLPINVAVITPPKFKVVLAKKETKKEIAETPEIIPETLVATAAEALPASSSIPQNLPIALGTASGLILLSVVIKKFLIV</sequence>
<dbReference type="STRING" id="1801773.A3A03_00260"/>
<comment type="caution">
    <text evidence="3">The sequence shown here is derived from an EMBL/GenBank/DDBJ whole genome shotgun (WGS) entry which is preliminary data.</text>
</comment>
<dbReference type="InterPro" id="IPR032696">
    <property type="entry name" value="SQ_cyclase_C"/>
</dbReference>
<gene>
    <name evidence="3" type="ORF">A3A03_00260</name>
</gene>